<dbReference type="STRING" id="1296120.A0A1B9GSA2"/>
<feature type="coiled-coil region" evidence="1">
    <location>
        <begin position="377"/>
        <end position="436"/>
    </location>
</feature>
<reference evidence="3 4" key="1">
    <citation type="submission" date="2013-07" db="EMBL/GenBank/DDBJ databases">
        <title>The Genome Sequence of Cryptococcus heveanensis BCC8398.</title>
        <authorList>
            <consortium name="The Broad Institute Genome Sequencing Platform"/>
            <person name="Cuomo C."/>
            <person name="Litvintseva A."/>
            <person name="Chen Y."/>
            <person name="Heitman J."/>
            <person name="Sun S."/>
            <person name="Springer D."/>
            <person name="Dromer F."/>
            <person name="Young S.K."/>
            <person name="Zeng Q."/>
            <person name="Gargeya S."/>
            <person name="Fitzgerald M."/>
            <person name="Abouelleil A."/>
            <person name="Alvarado L."/>
            <person name="Berlin A.M."/>
            <person name="Chapman S.B."/>
            <person name="Dewar J."/>
            <person name="Goldberg J."/>
            <person name="Griggs A."/>
            <person name="Gujja S."/>
            <person name="Hansen M."/>
            <person name="Howarth C."/>
            <person name="Imamovic A."/>
            <person name="Larimer J."/>
            <person name="McCowan C."/>
            <person name="Murphy C."/>
            <person name="Pearson M."/>
            <person name="Priest M."/>
            <person name="Roberts A."/>
            <person name="Saif S."/>
            <person name="Shea T."/>
            <person name="Sykes S."/>
            <person name="Wortman J."/>
            <person name="Nusbaum C."/>
            <person name="Birren B."/>
        </authorList>
    </citation>
    <scope>NUCLEOTIDE SEQUENCE [LARGE SCALE GENOMIC DNA]</scope>
    <source>
        <strain evidence="3 4">BCC8398</strain>
    </source>
</reference>
<keyword evidence="1" id="KW-0175">Coiled coil</keyword>
<protein>
    <submittedName>
        <fullName evidence="3">Uncharacterized protein</fullName>
    </submittedName>
</protein>
<feature type="compositionally biased region" description="Polar residues" evidence="2">
    <location>
        <begin position="104"/>
        <end position="119"/>
    </location>
</feature>
<feature type="coiled-coil region" evidence="1">
    <location>
        <begin position="479"/>
        <end position="565"/>
    </location>
</feature>
<feature type="region of interest" description="Disordered" evidence="2">
    <location>
        <begin position="568"/>
        <end position="593"/>
    </location>
</feature>
<feature type="compositionally biased region" description="Low complexity" evidence="2">
    <location>
        <begin position="634"/>
        <end position="645"/>
    </location>
</feature>
<organism evidence="3 4">
    <name type="scientific">Kwoniella heveanensis BCC8398</name>
    <dbReference type="NCBI Taxonomy" id="1296120"/>
    <lineage>
        <taxon>Eukaryota</taxon>
        <taxon>Fungi</taxon>
        <taxon>Dikarya</taxon>
        <taxon>Basidiomycota</taxon>
        <taxon>Agaricomycotina</taxon>
        <taxon>Tremellomycetes</taxon>
        <taxon>Tremellales</taxon>
        <taxon>Cryptococcaceae</taxon>
        <taxon>Kwoniella</taxon>
    </lineage>
</organism>
<feature type="compositionally biased region" description="Low complexity" evidence="2">
    <location>
        <begin position="134"/>
        <end position="143"/>
    </location>
</feature>
<feature type="region of interest" description="Disordered" evidence="2">
    <location>
        <begin position="87"/>
        <end position="333"/>
    </location>
</feature>
<accession>A0A1B9GSA2</accession>
<dbReference type="EMBL" id="KI669503">
    <property type="protein sequence ID" value="OCF33867.1"/>
    <property type="molecule type" value="Genomic_DNA"/>
</dbReference>
<feature type="region of interest" description="Disordered" evidence="2">
    <location>
        <begin position="672"/>
        <end position="699"/>
    </location>
</feature>
<reference evidence="4" key="2">
    <citation type="submission" date="2013-12" db="EMBL/GenBank/DDBJ databases">
        <title>Evolution of pathogenesis and genome organization in the Tremellales.</title>
        <authorList>
            <person name="Cuomo C."/>
            <person name="Litvintseva A."/>
            <person name="Heitman J."/>
            <person name="Chen Y."/>
            <person name="Sun S."/>
            <person name="Springer D."/>
            <person name="Dromer F."/>
            <person name="Young S."/>
            <person name="Zeng Q."/>
            <person name="Chapman S."/>
            <person name="Gujja S."/>
            <person name="Saif S."/>
            <person name="Birren B."/>
        </authorList>
    </citation>
    <scope>NUCLEOTIDE SEQUENCE [LARGE SCALE GENOMIC DNA]</scope>
    <source>
        <strain evidence="4">BCC8398</strain>
    </source>
</reference>
<feature type="compositionally biased region" description="Pro residues" evidence="2">
    <location>
        <begin position="89"/>
        <end position="98"/>
    </location>
</feature>
<dbReference type="Proteomes" id="UP000092666">
    <property type="component" value="Unassembled WGS sequence"/>
</dbReference>
<feature type="region of interest" description="Disordered" evidence="2">
    <location>
        <begin position="624"/>
        <end position="651"/>
    </location>
</feature>
<evidence type="ECO:0000256" key="1">
    <source>
        <dbReference type="SAM" id="Coils"/>
    </source>
</evidence>
<sequence length="872" mass="95899">MDASTNRRSDAEFQQFLDDFVGDQKTVLTGSLPDLLLTYERDHSIKILDDADLGGVQQLCQEYPDLELGPTELFGFLQAVLKRDAAPRPISPPSPAPFPHSESMPPSSFRSLSQYTPDQSTRRRRRHSDRIKSPSDTSSSSSSSEEEDHPPRNERQRSAPPQTGKAFPASTAAAPPPPAGWLPIRKKTLSDPSRPDLSLNSPLSARTRGGPPSAFGGFARPSPASRRRRGSSGAHQNQTFDDDRNSPEYTGRPSIGGRSTSSASNHQSLSSPPPWQTRYDSRPTSPSSQDEVDNTSFHARAKSPGTEGDDDVDYAEMDAFIPAGHHDDDDIGQHEADEVDSDVMGQGMTASHDTLNPRLSRISTESSISLRTSHDTVAKLRKENTELLRKLKETEKSLAIQGAENERMYEDLQIRLEEAQAEIAQRRKDEKDLKGKERTQLIQISGFEADILSLQRSLENSKTNHANMQKMYNSQCDEAQRLRDLLRDRDNEIHELEENAQTHAADEEKFTREVHALEAEVKRLESDLSVARQAESHLETQKQENLQLKETIDRMKFDLDEARAAAANAAGKSGHSAAASSSSGPGTLSRNLGDELNRRLMDAENAVREEESDEGDSFVETIVTTQRTRKKGSRSSQAQSSATSGQEPIIRFEEDIREYADASVGTDPVLELESIPDSSAGPSHSHDSNPGSPPAYTAQPEPINKAQVLEQAHPRSHGHDDDVEDEYEMLVDALGMRCTVLEGEMETKKAERAKRGLPASPRRRHRTYWSDQPKHYSSGIVNYIFYNTDHTVRDQVGKLAVCVVAAFAVGLVAGSSIYGAPTGINPRDYHLFAQMNTLAGAAGVGEGFLPMSMLGVVEQGARIVAGTGRIPT</sequence>
<feature type="compositionally biased region" description="Polar residues" evidence="2">
    <location>
        <begin position="282"/>
        <end position="297"/>
    </location>
</feature>
<feature type="compositionally biased region" description="Polar residues" evidence="2">
    <location>
        <begin position="257"/>
        <end position="270"/>
    </location>
</feature>
<evidence type="ECO:0000256" key="2">
    <source>
        <dbReference type="SAM" id="MobiDB-lite"/>
    </source>
</evidence>
<feature type="compositionally biased region" description="Low complexity" evidence="2">
    <location>
        <begin position="568"/>
        <end position="586"/>
    </location>
</feature>
<evidence type="ECO:0000313" key="3">
    <source>
        <dbReference type="EMBL" id="OCF33867.1"/>
    </source>
</evidence>
<dbReference type="AlphaFoldDB" id="A0A1B9GSA2"/>
<keyword evidence="4" id="KW-1185">Reference proteome</keyword>
<name>A0A1B9GSA2_9TREE</name>
<gene>
    <name evidence="3" type="ORF">I316_04579</name>
</gene>
<feature type="compositionally biased region" description="Acidic residues" evidence="2">
    <location>
        <begin position="307"/>
        <end position="316"/>
    </location>
</feature>
<proteinExistence type="predicted"/>
<feature type="compositionally biased region" description="Basic and acidic residues" evidence="2">
    <location>
        <begin position="324"/>
        <end position="333"/>
    </location>
</feature>
<evidence type="ECO:0000313" key="4">
    <source>
        <dbReference type="Proteomes" id="UP000092666"/>
    </source>
</evidence>
<dbReference type="OrthoDB" id="432685at2759"/>